<evidence type="ECO:0000313" key="3">
    <source>
        <dbReference type="Proteomes" id="UP001219525"/>
    </source>
</evidence>
<feature type="region of interest" description="Disordered" evidence="1">
    <location>
        <begin position="989"/>
        <end position="1025"/>
    </location>
</feature>
<feature type="compositionally biased region" description="Low complexity" evidence="1">
    <location>
        <begin position="604"/>
        <end position="617"/>
    </location>
</feature>
<protein>
    <recommendedName>
        <fullName evidence="4">DUF659 domain-containing protein</fullName>
    </recommendedName>
</protein>
<proteinExistence type="predicted"/>
<feature type="compositionally biased region" description="Basic and acidic residues" evidence="1">
    <location>
        <begin position="653"/>
        <end position="663"/>
    </location>
</feature>
<feature type="region of interest" description="Disordered" evidence="1">
    <location>
        <begin position="33"/>
        <end position="76"/>
    </location>
</feature>
<sequence>MYPRVCLVPDGIASSVIQFVNRLRLSIVWSSSPHRPHRLKSGIGRSEGRSARAEAKPAVFDQTQSDTSVPDRHPTPLLGTSVSLRSKLPNLYKEAIWAAVGGAPSANLESGNVANLPAVRKVKTKDDVQRDSLRGRGSIIEHFNTAKISKALLDNFWFRSFYLISESAIMMEKLQEFLQDKEHNTVSLDGWSTLGKDEVYTFHLTTPARRSILVEGHAVKESVTGDVLTNVVKTKILDQFDVTKVSAMAGDGGPNVCSCKKMIHALFCWILNIYDPCHNLSLFMKDIGSLFKTDVLILVAGISNYFGKSNYGTAQLNDACKTLDIKQGIKSVSETRFSTSHIQSKSVQTYMPAIPNAILALEGQYVNCADVFYTWACMAWSLEQLFATSAYLQGYRECVVQLYNPQPTSTTTVYDPPPPPQQAPGTRESDTTTTTSRGHTWRSAPETGRKAGRSFLGYHPEKRHEKVRTVRTVEGDETDHTTVTLDTDQQPPIAPPDTPPQKSAKRSLSDAQPRDVSHSERQSPAKRYAGKGPRVYAHPLANPFQRPRRRRNPSPTPARLQTTSLVNDDCPEDDDADYSPLGDDHPFFLPNPTQSPPSHPFSTSAADLAPSPSESASSPPPASPSPAVQSAPPSPSLTAHGLPPSPTLTATPHTDDAQMKDIDTPPAFAAPTRATWLITEATHKADNPHRPRVIDNEQATTQHSDFQAFHPGWTDPILPDHVLLDNVDDPTQKAIRANPEKFLAITPFCSGAVLTEKYKNLRTDTLKVIELLVGKDKVTLIQPQIKSATKDIRRGSGKLIGQATFGRDHGLAFHVTPFSAECLSWAIGFFRTDITDTTEVAVRRLTYAVYYALQNPDEVKDASKILALLDRATQGTSSAPRDRRTLEWALTLDARFIPHPENPVFVLMAKPCTKNPQLWDELRAAVRKVTYSDDLEAFIPHANAMSGHNNCADCKLDCHPKYNCTFTVRDKAWWGPADLTHALRYIKGGDDASDDDSEGERRGAPRMRTGRGRGDYRAGGRGRGR</sequence>
<feature type="compositionally biased region" description="Basic and acidic residues" evidence="1">
    <location>
        <begin position="459"/>
        <end position="480"/>
    </location>
</feature>
<feature type="region of interest" description="Disordered" evidence="1">
    <location>
        <begin position="408"/>
        <end position="667"/>
    </location>
</feature>
<dbReference type="EMBL" id="JARJCW010000010">
    <property type="protein sequence ID" value="KAJ7219926.1"/>
    <property type="molecule type" value="Genomic_DNA"/>
</dbReference>
<feature type="compositionally biased region" description="Basic and acidic residues" evidence="1">
    <location>
        <begin position="46"/>
        <end position="55"/>
    </location>
</feature>
<name>A0AAD6YG71_9AGAR</name>
<comment type="caution">
    <text evidence="2">The sequence shown here is derived from an EMBL/GenBank/DDBJ whole genome shotgun (WGS) entry which is preliminary data.</text>
</comment>
<dbReference type="SUPFAM" id="SSF53098">
    <property type="entry name" value="Ribonuclease H-like"/>
    <property type="match status" value="1"/>
</dbReference>
<organism evidence="2 3">
    <name type="scientific">Mycena pura</name>
    <dbReference type="NCBI Taxonomy" id="153505"/>
    <lineage>
        <taxon>Eukaryota</taxon>
        <taxon>Fungi</taxon>
        <taxon>Dikarya</taxon>
        <taxon>Basidiomycota</taxon>
        <taxon>Agaricomycotina</taxon>
        <taxon>Agaricomycetes</taxon>
        <taxon>Agaricomycetidae</taxon>
        <taxon>Agaricales</taxon>
        <taxon>Marasmiineae</taxon>
        <taxon>Mycenaceae</taxon>
        <taxon>Mycena</taxon>
    </lineage>
</organism>
<evidence type="ECO:0000256" key="1">
    <source>
        <dbReference type="SAM" id="MobiDB-lite"/>
    </source>
</evidence>
<dbReference type="Proteomes" id="UP001219525">
    <property type="component" value="Unassembled WGS sequence"/>
</dbReference>
<dbReference type="InterPro" id="IPR012337">
    <property type="entry name" value="RNaseH-like_sf"/>
</dbReference>
<evidence type="ECO:0008006" key="4">
    <source>
        <dbReference type="Google" id="ProtNLM"/>
    </source>
</evidence>
<accession>A0AAD6YG71</accession>
<feature type="compositionally biased region" description="Basic and acidic residues" evidence="1">
    <location>
        <begin position="512"/>
        <end position="523"/>
    </location>
</feature>
<feature type="compositionally biased region" description="Low complexity" evidence="1">
    <location>
        <begin position="423"/>
        <end position="443"/>
    </location>
</feature>
<keyword evidence="3" id="KW-1185">Reference proteome</keyword>
<dbReference type="AlphaFoldDB" id="A0AAD6YG71"/>
<evidence type="ECO:0000313" key="2">
    <source>
        <dbReference type="EMBL" id="KAJ7219926.1"/>
    </source>
</evidence>
<reference evidence="2" key="1">
    <citation type="submission" date="2023-03" db="EMBL/GenBank/DDBJ databases">
        <title>Massive genome expansion in bonnet fungi (Mycena s.s.) driven by repeated elements and novel gene families across ecological guilds.</title>
        <authorList>
            <consortium name="Lawrence Berkeley National Laboratory"/>
            <person name="Harder C.B."/>
            <person name="Miyauchi S."/>
            <person name="Viragh M."/>
            <person name="Kuo A."/>
            <person name="Thoen E."/>
            <person name="Andreopoulos B."/>
            <person name="Lu D."/>
            <person name="Skrede I."/>
            <person name="Drula E."/>
            <person name="Henrissat B."/>
            <person name="Morin E."/>
            <person name="Kohler A."/>
            <person name="Barry K."/>
            <person name="LaButti K."/>
            <person name="Morin E."/>
            <person name="Salamov A."/>
            <person name="Lipzen A."/>
            <person name="Mereny Z."/>
            <person name="Hegedus B."/>
            <person name="Baldrian P."/>
            <person name="Stursova M."/>
            <person name="Weitz H."/>
            <person name="Taylor A."/>
            <person name="Grigoriev I.V."/>
            <person name="Nagy L.G."/>
            <person name="Martin F."/>
            <person name="Kauserud H."/>
        </authorList>
    </citation>
    <scope>NUCLEOTIDE SEQUENCE</scope>
    <source>
        <strain evidence="2">9144</strain>
    </source>
</reference>
<gene>
    <name evidence="2" type="ORF">GGX14DRAFT_584676</name>
</gene>